<dbReference type="EMBL" id="CP002353">
    <property type="protein sequence ID" value="ADV62646.1"/>
    <property type="molecule type" value="Genomic_DNA"/>
</dbReference>
<dbReference type="Gene3D" id="3.40.50.720">
    <property type="entry name" value="NAD(P)-binding Rossmann-like Domain"/>
    <property type="match status" value="1"/>
</dbReference>
<feature type="compositionally biased region" description="Basic and acidic residues" evidence="1">
    <location>
        <begin position="532"/>
        <end position="542"/>
    </location>
</feature>
<dbReference type="GO" id="GO:0044877">
    <property type="term" value="F:protein-containing complex binding"/>
    <property type="evidence" value="ECO:0007669"/>
    <property type="project" value="TreeGrafter"/>
</dbReference>
<name>E8R3R1_ISOPI</name>
<dbReference type="InterPro" id="IPR051207">
    <property type="entry name" value="ComplexI_NDUFA9_subunit"/>
</dbReference>
<feature type="region of interest" description="Disordered" evidence="1">
    <location>
        <begin position="523"/>
        <end position="542"/>
    </location>
</feature>
<dbReference type="RefSeq" id="WP_013564934.1">
    <property type="nucleotide sequence ID" value="NC_014962.1"/>
</dbReference>
<evidence type="ECO:0000313" key="3">
    <source>
        <dbReference type="EMBL" id="ADV62646.1"/>
    </source>
</evidence>
<dbReference type="PANTHER" id="PTHR12126">
    <property type="entry name" value="NADH-UBIQUINONE OXIDOREDUCTASE 39 KDA SUBUNIT-RELATED"/>
    <property type="match status" value="1"/>
</dbReference>
<dbReference type="Pfam" id="PF01370">
    <property type="entry name" value="Epimerase"/>
    <property type="match status" value="1"/>
</dbReference>
<evidence type="ECO:0000256" key="1">
    <source>
        <dbReference type="SAM" id="MobiDB-lite"/>
    </source>
</evidence>
<organism evidence="3 4">
    <name type="scientific">Isosphaera pallida (strain ATCC 43644 / DSM 9630 / IS1B)</name>
    <dbReference type="NCBI Taxonomy" id="575540"/>
    <lineage>
        <taxon>Bacteria</taxon>
        <taxon>Pseudomonadati</taxon>
        <taxon>Planctomycetota</taxon>
        <taxon>Planctomycetia</taxon>
        <taxon>Isosphaerales</taxon>
        <taxon>Isosphaeraceae</taxon>
        <taxon>Isosphaera</taxon>
    </lineage>
</organism>
<reference key="1">
    <citation type="submission" date="2010-11" db="EMBL/GenBank/DDBJ databases">
        <title>The complete sequence of chromosome of Isophaera pallida ATCC 43644.</title>
        <authorList>
            <consortium name="US DOE Joint Genome Institute (JGI-PGF)"/>
            <person name="Lucas S."/>
            <person name="Copeland A."/>
            <person name="Lapidus A."/>
            <person name="Bruce D."/>
            <person name="Goodwin L."/>
            <person name="Pitluck S."/>
            <person name="Kyrpides N."/>
            <person name="Mavromatis K."/>
            <person name="Pagani I."/>
            <person name="Ivanova N."/>
            <person name="Saunders E."/>
            <person name="Brettin T."/>
            <person name="Detter J.C."/>
            <person name="Han C."/>
            <person name="Tapia R."/>
            <person name="Land M."/>
            <person name="Hauser L."/>
            <person name="Markowitz V."/>
            <person name="Cheng J.-F."/>
            <person name="Hugenholtz P."/>
            <person name="Woyke T."/>
            <person name="Wu D."/>
            <person name="Eisen J.A."/>
        </authorList>
    </citation>
    <scope>NUCLEOTIDE SEQUENCE</scope>
    <source>
        <strain>ATCC 43644</strain>
    </source>
</reference>
<dbReference type="HOGENOM" id="CLU_569777_0_0_0"/>
<dbReference type="KEGG" id="ipa:Isop_2066"/>
<evidence type="ECO:0000259" key="2">
    <source>
        <dbReference type="Pfam" id="PF01370"/>
    </source>
</evidence>
<dbReference type="OrthoDB" id="9774199at2"/>
<reference evidence="3 4" key="2">
    <citation type="journal article" date="2011" name="Stand. Genomic Sci.">
        <title>Complete genome sequence of Isosphaera pallida type strain (IS1B).</title>
        <authorList>
            <consortium name="US DOE Joint Genome Institute (JGI-PGF)"/>
            <person name="Goker M."/>
            <person name="Cleland D."/>
            <person name="Saunders E."/>
            <person name="Lapidus A."/>
            <person name="Nolan M."/>
            <person name="Lucas S."/>
            <person name="Hammon N."/>
            <person name="Deshpande S."/>
            <person name="Cheng J.F."/>
            <person name="Tapia R."/>
            <person name="Han C."/>
            <person name="Goodwin L."/>
            <person name="Pitluck S."/>
            <person name="Liolios K."/>
            <person name="Pagani I."/>
            <person name="Ivanova N."/>
            <person name="Mavromatis K."/>
            <person name="Pati A."/>
            <person name="Chen A."/>
            <person name="Palaniappan K."/>
            <person name="Land M."/>
            <person name="Hauser L."/>
            <person name="Chang Y.J."/>
            <person name="Jeffries C.D."/>
            <person name="Detter J.C."/>
            <person name="Beck B."/>
            <person name="Woyke T."/>
            <person name="Bristow J."/>
            <person name="Eisen J.A."/>
            <person name="Markowitz V."/>
            <person name="Hugenholtz P."/>
            <person name="Kyrpides N.C."/>
            <person name="Klenk H.P."/>
        </authorList>
    </citation>
    <scope>NUCLEOTIDE SEQUENCE [LARGE SCALE GENOMIC DNA]</scope>
    <source>
        <strain evidence="4">ATCC 43644 / DSM 9630 / IS1B</strain>
    </source>
</reference>
<dbReference type="AlphaFoldDB" id="E8R3R1"/>
<dbReference type="Proteomes" id="UP000008631">
    <property type="component" value="Chromosome"/>
</dbReference>
<dbReference type="FunCoup" id="E8R3R1">
    <property type="interactions" value="74"/>
</dbReference>
<sequence>MSATVAASSHRPTLAIAGATGFVGQTLRRVLADRFQIIGLTRSTTRAKRVDPDDPTIWRRCDLFDPVEVRKALRGVDQVLYLVHSMLPSARLTQASFMDLDLLMADTVGRAAAEQGVKRIVYLGGITPTEDRSALSPHLASRLEVEEALRSHGAAVISLRAGLIVGAGGSSFNMLVNLVRRLPVLILPPWVSTPSQPIALADVVRAVQWSLNRPEGESGVYDIGGPDILTYREMVERAVAVMRLKRPIYTVSWAPTWLVKRLVSLVSGAPSALVDPLIESQIHPMIASPNPLLDWLQPEALGFDAALQRALDEDRRPIPNPRVSLRKQDDADLRRQRWVRSIQRMDLPAGWDAPRAGRDYFEWLSSRFWPFIRCENLTDLQGRDAHRFCFVPLGLTLLELSHDPETSDREACQSYRITGGLLTRPPDAPVPDSMNQMVVPPPPEATQANQVAENPSPAPVRPRGLFEFRAVLNGTKLLVGIHNYPPRLPWYIYQFTQAQAHLLVMTLFRRRLARLTRRLATREEPATPNLHAPDKLGDVRSS</sequence>
<evidence type="ECO:0000313" key="4">
    <source>
        <dbReference type="Proteomes" id="UP000008631"/>
    </source>
</evidence>
<dbReference type="InterPro" id="IPR036291">
    <property type="entry name" value="NAD(P)-bd_dom_sf"/>
</dbReference>
<accession>E8R3R1</accession>
<dbReference type="InParanoid" id="E8R3R1"/>
<dbReference type="PANTHER" id="PTHR12126:SF11">
    <property type="entry name" value="NADH DEHYDROGENASE [UBIQUINONE] 1 ALPHA SUBCOMPLEX SUBUNIT 9, MITOCHONDRIAL"/>
    <property type="match status" value="1"/>
</dbReference>
<gene>
    <name evidence="3" type="ordered locus">Isop_2066</name>
</gene>
<protein>
    <submittedName>
        <fullName evidence="3">NAD-dependent epimerase/dehydratase</fullName>
    </submittedName>
</protein>
<dbReference type="STRING" id="575540.Isop_2066"/>
<proteinExistence type="predicted"/>
<dbReference type="eggNOG" id="COG0702">
    <property type="taxonomic scope" value="Bacteria"/>
</dbReference>
<feature type="domain" description="NAD-dependent epimerase/dehydratase" evidence="2">
    <location>
        <begin position="16"/>
        <end position="182"/>
    </location>
</feature>
<keyword evidence="4" id="KW-1185">Reference proteome</keyword>
<dbReference type="InterPro" id="IPR001509">
    <property type="entry name" value="Epimerase_deHydtase"/>
</dbReference>
<dbReference type="SUPFAM" id="SSF51735">
    <property type="entry name" value="NAD(P)-binding Rossmann-fold domains"/>
    <property type="match status" value="1"/>
</dbReference>